<protein>
    <submittedName>
        <fullName evidence="3">F-box/kelch-repeat protein</fullName>
    </submittedName>
</protein>
<name>A0A834WPF9_9FABA</name>
<dbReference type="AlphaFoldDB" id="A0A834WPF9"/>
<evidence type="ECO:0000259" key="2">
    <source>
        <dbReference type="Pfam" id="PF03478"/>
    </source>
</evidence>
<evidence type="ECO:0000313" key="3">
    <source>
        <dbReference type="EMBL" id="KAF7831110.1"/>
    </source>
</evidence>
<organism evidence="3 4">
    <name type="scientific">Senna tora</name>
    <dbReference type="NCBI Taxonomy" id="362788"/>
    <lineage>
        <taxon>Eukaryota</taxon>
        <taxon>Viridiplantae</taxon>
        <taxon>Streptophyta</taxon>
        <taxon>Embryophyta</taxon>
        <taxon>Tracheophyta</taxon>
        <taxon>Spermatophyta</taxon>
        <taxon>Magnoliopsida</taxon>
        <taxon>eudicotyledons</taxon>
        <taxon>Gunneridae</taxon>
        <taxon>Pentapetalae</taxon>
        <taxon>rosids</taxon>
        <taxon>fabids</taxon>
        <taxon>Fabales</taxon>
        <taxon>Fabaceae</taxon>
        <taxon>Caesalpinioideae</taxon>
        <taxon>Cassia clade</taxon>
        <taxon>Senna</taxon>
    </lineage>
</organism>
<dbReference type="InterPro" id="IPR036047">
    <property type="entry name" value="F-box-like_dom_sf"/>
</dbReference>
<gene>
    <name evidence="3" type="ORF">G2W53_013443</name>
</gene>
<keyword evidence="4" id="KW-1185">Reference proteome</keyword>
<dbReference type="PANTHER" id="PTHR40891:SF1">
    <property type="entry name" value="DUF295 DOMAIN-CONTAINING PROTEIN"/>
    <property type="match status" value="1"/>
</dbReference>
<evidence type="ECO:0000313" key="4">
    <source>
        <dbReference type="Proteomes" id="UP000634136"/>
    </source>
</evidence>
<proteinExistence type="predicted"/>
<accession>A0A834WPF9</accession>
<feature type="domain" description="KIB1-4 beta-propeller" evidence="2">
    <location>
        <begin position="440"/>
        <end position="514"/>
    </location>
</feature>
<dbReference type="Pfam" id="PF03478">
    <property type="entry name" value="Beta-prop_KIB1-4"/>
    <property type="match status" value="2"/>
</dbReference>
<comment type="caution">
    <text evidence="3">The sequence shown here is derived from an EMBL/GenBank/DDBJ whole genome shotgun (WGS) entry which is preliminary data.</text>
</comment>
<dbReference type="Proteomes" id="UP000634136">
    <property type="component" value="Unassembled WGS sequence"/>
</dbReference>
<dbReference type="Pfam" id="PF00646">
    <property type="entry name" value="F-box"/>
    <property type="match status" value="1"/>
</dbReference>
<sequence>MGRKSNFPLEPSLVYCYDKYQTFCSLSETHKIYRKRIAALSGDSKIVAHSCGWFLLSNQQDTHFSLWNPTISDFSSFIHLPPLSLNPDSEISDYLLSSPPGDPDCKVLLLDRVLGSIIFIRPDDPNKEWTQIQYDIPYTNWEGKETRNFLDGCVSCNGKLYGFTFYESELLTLSIDNANKLVIESVCKMPDRPTSTVGYELSRASYHLVECCGELLNVHLEFSGSKGNQLIEAHVFKFDSVGMVWKRAESLMGQAVFLDAIGASSFNPALFGKGIQADSLYFTHFNGRGFLYNFNVTDGSTSVTLPCPSVPSGSSSPPKIFVPPHVWLSCNNTLPCGKEEQAQDFDEKEDCNIVQAEGTHFLDLPLETLVLIAHCLNPFDYLNFRATCRDCRLIIPRLQQRQALQMFKTCHYSSSPMWMLHSINDMTAFKFIDPVHGTSFIMNVPESLKGCAVRYSRNGWLLMSDRESSMFFINLFTEEIIKLPETPTQACASSYAMAFSSLPTSPDCIVVGSMGFCGFPFTDTTELRIAVITMGGLNEWTEDGKPSKQGL</sequence>
<dbReference type="SUPFAM" id="SSF81383">
    <property type="entry name" value="F-box domain"/>
    <property type="match status" value="1"/>
</dbReference>
<reference evidence="3" key="1">
    <citation type="submission" date="2020-09" db="EMBL/GenBank/DDBJ databases">
        <title>Genome-Enabled Discovery of Anthraquinone Biosynthesis in Senna tora.</title>
        <authorList>
            <person name="Kang S.-H."/>
            <person name="Pandey R.P."/>
            <person name="Lee C.-M."/>
            <person name="Sim J.-S."/>
            <person name="Jeong J.-T."/>
            <person name="Choi B.-S."/>
            <person name="Jung M."/>
            <person name="Ginzburg D."/>
            <person name="Zhao K."/>
            <person name="Won S.Y."/>
            <person name="Oh T.-J."/>
            <person name="Yu Y."/>
            <person name="Kim N.-H."/>
            <person name="Lee O.R."/>
            <person name="Lee T.-H."/>
            <person name="Bashyal P."/>
            <person name="Kim T.-S."/>
            <person name="Lee W.-H."/>
            <person name="Kawkins C."/>
            <person name="Kim C.-K."/>
            <person name="Kim J.S."/>
            <person name="Ahn B.O."/>
            <person name="Rhee S.Y."/>
            <person name="Sohng J.K."/>
        </authorList>
    </citation>
    <scope>NUCLEOTIDE SEQUENCE</scope>
    <source>
        <tissue evidence="3">Leaf</tissue>
    </source>
</reference>
<dbReference type="InterPro" id="IPR005174">
    <property type="entry name" value="KIB1-4_b-propeller"/>
</dbReference>
<feature type="domain" description="F-box" evidence="1">
    <location>
        <begin position="361"/>
        <end position="395"/>
    </location>
</feature>
<dbReference type="InterPro" id="IPR001810">
    <property type="entry name" value="F-box_dom"/>
</dbReference>
<evidence type="ECO:0000259" key="1">
    <source>
        <dbReference type="Pfam" id="PF00646"/>
    </source>
</evidence>
<feature type="domain" description="KIB1-4 beta-propeller" evidence="2">
    <location>
        <begin position="24"/>
        <end position="284"/>
    </location>
</feature>
<dbReference type="OrthoDB" id="1432457at2759"/>
<dbReference type="PANTHER" id="PTHR40891">
    <property type="entry name" value="DUF295 DOMAIN-CONTAINING PROTEIN"/>
    <property type="match status" value="1"/>
</dbReference>
<dbReference type="EMBL" id="JAAIUW010000005">
    <property type="protein sequence ID" value="KAF7831110.1"/>
    <property type="molecule type" value="Genomic_DNA"/>
</dbReference>